<dbReference type="Proteomes" id="UP000538666">
    <property type="component" value="Unassembled WGS sequence"/>
</dbReference>
<protein>
    <recommendedName>
        <fullName evidence="3">CopG family transcriptional regulator</fullName>
    </recommendedName>
</protein>
<accession>A0A841JSC9</accession>
<evidence type="ECO:0000313" key="1">
    <source>
        <dbReference type="EMBL" id="MBB6143345.1"/>
    </source>
</evidence>
<gene>
    <name evidence="1" type="ORF">HNQ77_001289</name>
</gene>
<sequence>MKMNDRMKKRLVKDRAMTTISMRLPEDVIEDLKEIAPELGFSGYQPLIRAYIGQGLRKDLARLENSPAKALAESLRRRGVKDEIISAAIAEAGLRSA</sequence>
<dbReference type="EMBL" id="JACHEK010000002">
    <property type="protein sequence ID" value="MBB6143345.1"/>
    <property type="molecule type" value="Genomic_DNA"/>
</dbReference>
<name>A0A841JSC9_9BACT</name>
<dbReference type="RefSeq" id="WP_050062237.1">
    <property type="nucleotide sequence ID" value="NZ_JACHEK010000002.1"/>
</dbReference>
<evidence type="ECO:0008006" key="3">
    <source>
        <dbReference type="Google" id="ProtNLM"/>
    </source>
</evidence>
<dbReference type="AlphaFoldDB" id="A0A841JSC9"/>
<proteinExistence type="predicted"/>
<dbReference type="OrthoDB" id="6658216at2"/>
<keyword evidence="2" id="KW-1185">Reference proteome</keyword>
<reference evidence="1 2" key="1">
    <citation type="submission" date="2020-08" db="EMBL/GenBank/DDBJ databases">
        <title>Genomic Encyclopedia of Type Strains, Phase IV (KMG-IV): sequencing the most valuable type-strain genomes for metagenomic binning, comparative biology and taxonomic classification.</title>
        <authorList>
            <person name="Goeker M."/>
        </authorList>
    </citation>
    <scope>NUCLEOTIDE SEQUENCE [LARGE SCALE GENOMIC DNA]</scope>
    <source>
        <strain evidence="1 2">DSM 103733</strain>
    </source>
</reference>
<evidence type="ECO:0000313" key="2">
    <source>
        <dbReference type="Proteomes" id="UP000538666"/>
    </source>
</evidence>
<organism evidence="1 2">
    <name type="scientific">Silvibacterium bohemicum</name>
    <dbReference type="NCBI Taxonomy" id="1577686"/>
    <lineage>
        <taxon>Bacteria</taxon>
        <taxon>Pseudomonadati</taxon>
        <taxon>Acidobacteriota</taxon>
        <taxon>Terriglobia</taxon>
        <taxon>Terriglobales</taxon>
        <taxon>Acidobacteriaceae</taxon>
        <taxon>Silvibacterium</taxon>
    </lineage>
</organism>
<comment type="caution">
    <text evidence="1">The sequence shown here is derived from an EMBL/GenBank/DDBJ whole genome shotgun (WGS) entry which is preliminary data.</text>
</comment>